<reference evidence="2 3" key="1">
    <citation type="submission" date="2020-10" db="EMBL/GenBank/DDBJ databases">
        <title>Streptomyces ferrugineus complate genome analysis.</title>
        <authorList>
            <person name="Anwar N."/>
        </authorList>
    </citation>
    <scope>NUCLEOTIDE SEQUENCE [LARGE SCALE GENOMIC DNA]</scope>
    <source>
        <strain evidence="2 3">CCTCC AA2014009</strain>
    </source>
</reference>
<gene>
    <name evidence="2" type="ORF">IM697_32090</name>
</gene>
<keyword evidence="3" id="KW-1185">Reference proteome</keyword>
<evidence type="ECO:0000313" key="3">
    <source>
        <dbReference type="Proteomes" id="UP000594205"/>
    </source>
</evidence>
<dbReference type="AlphaFoldDB" id="A0A7M2SEG7"/>
<dbReference type="RefSeq" id="WP_194039584.1">
    <property type="nucleotide sequence ID" value="NZ_CP063373.1"/>
</dbReference>
<proteinExistence type="predicted"/>
<organism evidence="2 3">
    <name type="scientific">Streptomyces ferrugineus</name>
    <dbReference type="NCBI Taxonomy" id="1413221"/>
    <lineage>
        <taxon>Bacteria</taxon>
        <taxon>Bacillati</taxon>
        <taxon>Actinomycetota</taxon>
        <taxon>Actinomycetes</taxon>
        <taxon>Kitasatosporales</taxon>
        <taxon>Streptomycetaceae</taxon>
        <taxon>Streptomyces</taxon>
    </lineage>
</organism>
<accession>A0A7M2SEG7</accession>
<dbReference type="KEGG" id="sfeu:IM697_32090"/>
<evidence type="ECO:0000256" key="1">
    <source>
        <dbReference type="SAM" id="MobiDB-lite"/>
    </source>
</evidence>
<feature type="region of interest" description="Disordered" evidence="1">
    <location>
        <begin position="1"/>
        <end position="28"/>
    </location>
</feature>
<dbReference type="EMBL" id="CP063373">
    <property type="protein sequence ID" value="QOV34714.1"/>
    <property type="molecule type" value="Genomic_DNA"/>
</dbReference>
<sequence>MAHTVLGAATAGPRPPVTPGTGSGSGSVVTLVTGDRVLVTRDGAVALPRADGTTPFTQTHRSGDDLYGYAEGATEALAAERQGDLIGVAPGLWGDRQHLGVRGASATSAA</sequence>
<protein>
    <submittedName>
        <fullName evidence="2">Uncharacterized protein</fullName>
    </submittedName>
</protein>
<name>A0A7M2SEG7_9ACTN</name>
<dbReference type="Proteomes" id="UP000594205">
    <property type="component" value="Chromosome"/>
</dbReference>
<evidence type="ECO:0000313" key="2">
    <source>
        <dbReference type="EMBL" id="QOV34714.1"/>
    </source>
</evidence>